<dbReference type="InterPro" id="IPR036390">
    <property type="entry name" value="WH_DNA-bd_sf"/>
</dbReference>
<dbReference type="InterPro" id="IPR045864">
    <property type="entry name" value="aa-tRNA-synth_II/BPL/LPL"/>
</dbReference>
<comment type="caution">
    <text evidence="2">Lacks conserved residue(s) required for the propagation of feature annotation.</text>
</comment>
<dbReference type="GO" id="GO:0004077">
    <property type="term" value="F:biotin--[biotin carboxyl-carrier protein] ligase activity"/>
    <property type="evidence" value="ECO:0007669"/>
    <property type="project" value="UniProtKB-UniRule"/>
</dbReference>
<dbReference type="GO" id="GO:0006355">
    <property type="term" value="P:regulation of DNA-templated transcription"/>
    <property type="evidence" value="ECO:0007669"/>
    <property type="project" value="UniProtKB-UniRule"/>
</dbReference>
<dbReference type="GO" id="GO:0005524">
    <property type="term" value="F:ATP binding"/>
    <property type="evidence" value="ECO:0007669"/>
    <property type="project" value="UniProtKB-UniRule"/>
</dbReference>
<gene>
    <name evidence="2" type="primary">birA</name>
    <name evidence="4" type="ORF">SAMN05660443_2737</name>
</gene>
<dbReference type="SUPFAM" id="SSF55681">
    <property type="entry name" value="Class II aaRS and biotin synthetases"/>
    <property type="match status" value="1"/>
</dbReference>
<keyword evidence="2" id="KW-0067">ATP-binding</keyword>
<dbReference type="RefSeq" id="WP_091964833.1">
    <property type="nucleotide sequence ID" value="NZ_FOLH01000007.1"/>
</dbReference>
<sequence>MNLYPLIKLLSDGKPHTGTELGDQLAISRTAVWKQIQKLPELGLEYTTDKQLGYCLLEPLDLLDATALAEQIKSLDSFHDAKLETLPLVGSTNTHLLDFANAGQNIHKHFVTAEMQVQGKGRRGRQWMSPFASSLSSTLGWHFDGSAQKLQGLSLAIGVALCRCLQKYGFPGTGLKWPNDVYLNGSKLGGILIEITGDLAGPCILVVGYGVNFSRPPTFDASLIDQSFTFLSDHTEKLPSRNQLVADLFIEVARVLESYAITGFQPHVEAWNQLHIWKGKKVHLISASGQEEVLLGDVNPLGELNVQAADGSWRSINSGEISLRLSE</sequence>
<keyword evidence="5" id="KW-1185">Reference proteome</keyword>
<keyword evidence="2" id="KW-0804">Transcription</keyword>
<dbReference type="OrthoDB" id="9807064at2"/>
<keyword evidence="1 2" id="KW-0436">Ligase</keyword>
<feature type="domain" description="BPL/LPL catalytic" evidence="3">
    <location>
        <begin position="84"/>
        <end position="260"/>
    </location>
</feature>
<dbReference type="HAMAP" id="MF_00978">
    <property type="entry name" value="Bifunct_BirA"/>
    <property type="match status" value="1"/>
</dbReference>
<dbReference type="GO" id="GO:0003677">
    <property type="term" value="F:DNA binding"/>
    <property type="evidence" value="ECO:0007669"/>
    <property type="project" value="UniProtKB-UniRule"/>
</dbReference>
<keyword evidence="2" id="KW-0805">Transcription regulation</keyword>
<dbReference type="Gene3D" id="2.30.30.100">
    <property type="match status" value="1"/>
</dbReference>
<dbReference type="Gene3D" id="1.10.10.10">
    <property type="entry name" value="Winged helix-like DNA-binding domain superfamily/Winged helix DNA-binding domain"/>
    <property type="match status" value="1"/>
</dbReference>
<protein>
    <recommendedName>
        <fullName evidence="2">Bifunctional ligase/repressor BirA</fullName>
    </recommendedName>
    <alternativeName>
        <fullName evidence="2">Biotin operon repressor</fullName>
    </alternativeName>
    <alternativeName>
        <fullName evidence="2">Biotin--[acetyl-CoA-carboxylase] ligase</fullName>
        <ecNumber evidence="2">6.3.4.15</ecNumber>
    </alternativeName>
    <alternativeName>
        <fullName evidence="2">Biotin--protein ligase</fullName>
    </alternativeName>
    <alternativeName>
        <fullName evidence="2">Biotin-[acetyl-CoA carboxylase] synthetase</fullName>
    </alternativeName>
</protein>
<keyword evidence="2" id="KW-0238">DNA-binding</keyword>
<dbReference type="InterPro" id="IPR013196">
    <property type="entry name" value="HTH_11"/>
</dbReference>
<comment type="catalytic activity">
    <reaction evidence="2">
        <text>biotin + L-lysyl-[protein] + ATP = N(6)-biotinyl-L-lysyl-[protein] + AMP + diphosphate + H(+)</text>
        <dbReference type="Rhea" id="RHEA:11756"/>
        <dbReference type="Rhea" id="RHEA-COMP:9752"/>
        <dbReference type="Rhea" id="RHEA-COMP:10505"/>
        <dbReference type="ChEBI" id="CHEBI:15378"/>
        <dbReference type="ChEBI" id="CHEBI:29969"/>
        <dbReference type="ChEBI" id="CHEBI:30616"/>
        <dbReference type="ChEBI" id="CHEBI:33019"/>
        <dbReference type="ChEBI" id="CHEBI:57586"/>
        <dbReference type="ChEBI" id="CHEBI:83144"/>
        <dbReference type="ChEBI" id="CHEBI:456215"/>
        <dbReference type="EC" id="6.3.4.15"/>
    </reaction>
</comment>
<organism evidence="4 5">
    <name type="scientific">Marinospirillum celere</name>
    <dbReference type="NCBI Taxonomy" id="1122252"/>
    <lineage>
        <taxon>Bacteria</taxon>
        <taxon>Pseudomonadati</taxon>
        <taxon>Pseudomonadota</taxon>
        <taxon>Gammaproteobacteria</taxon>
        <taxon>Oceanospirillales</taxon>
        <taxon>Oceanospirillaceae</taxon>
        <taxon>Marinospirillum</taxon>
    </lineage>
</organism>
<feature type="binding site" evidence="2">
    <location>
        <position position="187"/>
    </location>
    <ligand>
        <name>biotin</name>
        <dbReference type="ChEBI" id="CHEBI:57586"/>
    </ligand>
</feature>
<dbReference type="Proteomes" id="UP000199058">
    <property type="component" value="Unassembled WGS sequence"/>
</dbReference>
<dbReference type="EC" id="6.3.4.15" evidence="2"/>
<feature type="binding site" evidence="2">
    <location>
        <begin position="91"/>
        <end position="93"/>
    </location>
    <ligand>
        <name>biotin</name>
        <dbReference type="ChEBI" id="CHEBI:57586"/>
    </ligand>
</feature>
<dbReference type="PROSITE" id="PS51733">
    <property type="entry name" value="BPL_LPL_CATALYTIC"/>
    <property type="match status" value="1"/>
</dbReference>
<feature type="binding site" evidence="2">
    <location>
        <position position="116"/>
    </location>
    <ligand>
        <name>biotin</name>
        <dbReference type="ChEBI" id="CHEBI:57586"/>
    </ligand>
</feature>
<dbReference type="AlphaFoldDB" id="A0A1I1JM65"/>
<dbReference type="InterPro" id="IPR036388">
    <property type="entry name" value="WH-like_DNA-bd_sf"/>
</dbReference>
<name>A0A1I1JM65_9GAMM</name>
<accession>A0A1I1JM65</accession>
<dbReference type="InterPro" id="IPR004408">
    <property type="entry name" value="Biotin_CoA_COase_ligase"/>
</dbReference>
<evidence type="ECO:0000313" key="5">
    <source>
        <dbReference type="Proteomes" id="UP000199058"/>
    </source>
</evidence>
<dbReference type="SUPFAM" id="SSF46785">
    <property type="entry name" value="Winged helix' DNA-binding domain"/>
    <property type="match status" value="1"/>
</dbReference>
<evidence type="ECO:0000256" key="2">
    <source>
        <dbReference type="HAMAP-Rule" id="MF_00978"/>
    </source>
</evidence>
<dbReference type="STRING" id="1122252.SAMN05660443_2737"/>
<feature type="DNA-binding region" description="H-T-H motif" evidence="2">
    <location>
        <begin position="18"/>
        <end position="37"/>
    </location>
</feature>
<dbReference type="GO" id="GO:0005737">
    <property type="term" value="C:cytoplasm"/>
    <property type="evidence" value="ECO:0007669"/>
    <property type="project" value="TreeGrafter"/>
</dbReference>
<keyword evidence="2" id="KW-0092">Biotin</keyword>
<keyword evidence="2" id="KW-0547">Nucleotide-binding</keyword>
<dbReference type="EMBL" id="FOLH01000007">
    <property type="protein sequence ID" value="SFC47003.1"/>
    <property type="molecule type" value="Genomic_DNA"/>
</dbReference>
<proteinExistence type="inferred from homology"/>
<dbReference type="CDD" id="cd16442">
    <property type="entry name" value="BPL"/>
    <property type="match status" value="1"/>
</dbReference>
<dbReference type="Gene3D" id="3.30.930.10">
    <property type="entry name" value="Bira Bifunctional Protein, Domain 2"/>
    <property type="match status" value="1"/>
</dbReference>
<dbReference type="InterPro" id="IPR030855">
    <property type="entry name" value="Bifunct_BirA"/>
</dbReference>
<dbReference type="Pfam" id="PF03099">
    <property type="entry name" value="BPL_LplA_LipB"/>
    <property type="match status" value="1"/>
</dbReference>
<dbReference type="PANTHER" id="PTHR12835:SF5">
    <property type="entry name" value="BIOTIN--PROTEIN LIGASE"/>
    <property type="match status" value="1"/>
</dbReference>
<dbReference type="PANTHER" id="PTHR12835">
    <property type="entry name" value="BIOTIN PROTEIN LIGASE"/>
    <property type="match status" value="1"/>
</dbReference>
<dbReference type="NCBIfam" id="TIGR00121">
    <property type="entry name" value="birA_ligase"/>
    <property type="match status" value="1"/>
</dbReference>
<evidence type="ECO:0000259" key="3">
    <source>
        <dbReference type="PROSITE" id="PS51733"/>
    </source>
</evidence>
<keyword evidence="2" id="KW-0678">Repressor</keyword>
<dbReference type="InterPro" id="IPR004143">
    <property type="entry name" value="BPL_LPL_catalytic"/>
</dbReference>
<reference evidence="4 5" key="1">
    <citation type="submission" date="2016-10" db="EMBL/GenBank/DDBJ databases">
        <authorList>
            <person name="de Groot N.N."/>
        </authorList>
    </citation>
    <scope>NUCLEOTIDE SEQUENCE [LARGE SCALE GENOMIC DNA]</scope>
    <source>
        <strain evidence="4 5">DSM 18438</strain>
    </source>
</reference>
<comment type="similarity">
    <text evidence="2">Belongs to the biotin--protein ligase family.</text>
</comment>
<comment type="function">
    <text evidence="2">Acts both as a biotin--[acetyl-CoA-carboxylase] ligase and a biotin-operon repressor. In the presence of ATP, BirA activates biotin to form the BirA-biotinyl-5'-adenylate (BirA-bio-5'-AMP or holoBirA) complex. HoloBirA can either transfer the biotinyl moiety to the biotin carboxyl carrier protein (BCCP) subunit of acetyl-CoA carboxylase, or bind to the biotin operator site and inhibit transcription of the operon.</text>
</comment>
<evidence type="ECO:0000256" key="1">
    <source>
        <dbReference type="ARBA" id="ARBA00022598"/>
    </source>
</evidence>
<dbReference type="Pfam" id="PF08279">
    <property type="entry name" value="HTH_11"/>
    <property type="match status" value="1"/>
</dbReference>
<evidence type="ECO:0000313" key="4">
    <source>
        <dbReference type="EMBL" id="SFC47003.1"/>
    </source>
</evidence>